<evidence type="ECO:0000259" key="3">
    <source>
        <dbReference type="Pfam" id="PF13359"/>
    </source>
</evidence>
<accession>A0A6A3L1E2</accession>
<evidence type="ECO:0000313" key="6">
    <source>
        <dbReference type="Proteomes" id="UP000460718"/>
    </source>
</evidence>
<dbReference type="AlphaFoldDB" id="A0A6A3L1E2"/>
<comment type="caution">
    <text evidence="4">The sequence shown here is derived from an EMBL/GenBank/DDBJ whole genome shotgun (WGS) entry which is preliminary data.</text>
</comment>
<evidence type="ECO:0000313" key="4">
    <source>
        <dbReference type="EMBL" id="KAE9011725.1"/>
    </source>
</evidence>
<dbReference type="Pfam" id="PF13359">
    <property type="entry name" value="DDE_Tnp_4"/>
    <property type="match status" value="1"/>
</dbReference>
<dbReference type="GO" id="GO:0046872">
    <property type="term" value="F:metal ion binding"/>
    <property type="evidence" value="ECO:0007669"/>
    <property type="project" value="UniProtKB-KW"/>
</dbReference>
<feature type="domain" description="DDE Tnp4" evidence="3">
    <location>
        <begin position="190"/>
        <end position="287"/>
    </location>
</feature>
<dbReference type="InterPro" id="IPR027806">
    <property type="entry name" value="HARBI1_dom"/>
</dbReference>
<keyword evidence="2" id="KW-0479">Metal-binding</keyword>
<evidence type="ECO:0000313" key="5">
    <source>
        <dbReference type="EMBL" id="KAE9104458.1"/>
    </source>
</evidence>
<dbReference type="EMBL" id="QXFX01000782">
    <property type="protein sequence ID" value="KAE9104458.1"/>
    <property type="molecule type" value="Genomic_DNA"/>
</dbReference>
<dbReference type="EMBL" id="QXFW01000454">
    <property type="protein sequence ID" value="KAE9011725.1"/>
    <property type="molecule type" value="Genomic_DNA"/>
</dbReference>
<organism evidence="4 6">
    <name type="scientific">Phytophthora fragariae</name>
    <dbReference type="NCBI Taxonomy" id="53985"/>
    <lineage>
        <taxon>Eukaryota</taxon>
        <taxon>Sar</taxon>
        <taxon>Stramenopiles</taxon>
        <taxon>Oomycota</taxon>
        <taxon>Peronosporomycetes</taxon>
        <taxon>Peronosporales</taxon>
        <taxon>Peronosporaceae</taxon>
        <taxon>Phytophthora</taxon>
    </lineage>
</organism>
<reference evidence="6 7" key="1">
    <citation type="submission" date="2018-09" db="EMBL/GenBank/DDBJ databases">
        <title>Genomic investigation of the strawberry pathogen Phytophthora fragariae indicates pathogenicity is determined by transcriptional variation in three key races.</title>
        <authorList>
            <person name="Adams T.M."/>
            <person name="Armitage A.D."/>
            <person name="Sobczyk M.K."/>
            <person name="Bates H.J."/>
            <person name="Dunwell J.M."/>
            <person name="Nellist C.F."/>
            <person name="Harrison R.J."/>
        </authorList>
    </citation>
    <scope>NUCLEOTIDE SEQUENCE [LARGE SCALE GENOMIC DNA]</scope>
    <source>
        <strain evidence="5 7">ONT-3</strain>
        <strain evidence="4 6">SCRP245</strain>
    </source>
</reference>
<comment type="cofactor">
    <cofactor evidence="1">
        <name>a divalent metal cation</name>
        <dbReference type="ChEBI" id="CHEBI:60240"/>
    </cofactor>
</comment>
<proteinExistence type="predicted"/>
<gene>
    <name evidence="5" type="ORF">PF010_g13382</name>
    <name evidence="4" type="ORF">PF011_g9241</name>
</gene>
<evidence type="ECO:0000256" key="1">
    <source>
        <dbReference type="ARBA" id="ARBA00001968"/>
    </source>
</evidence>
<sequence length="287" mass="33272">MTTRRIAELRSTSPNSLKWKRIDAFSQNGRRFGSCFETFDSRYAINLFTGIVLTDGNAPGGLPSDIRGHERFQSLFGHCNFEVISVDGLFQTESMYCERLYKFQQQEDGDLFVQELDHFPARLRELYSHWYWVERKCVLFRPKQAKCREVFFVAPLDDSGALQCYQVPFSDAKDSYELILSRLSDYEPEAMCDASCKFIGYCFNSPGKVSDSVAFKKWQVSEDITELPFGFYVIGDNAYLLAPSMLVPFTKPEIKTPAHYAYNFYISQLRIRIEMSFGLLVNKWQVF</sequence>
<protein>
    <recommendedName>
        <fullName evidence="3">DDE Tnp4 domain-containing protein</fullName>
    </recommendedName>
</protein>
<evidence type="ECO:0000256" key="2">
    <source>
        <dbReference type="ARBA" id="ARBA00022723"/>
    </source>
</evidence>
<evidence type="ECO:0000313" key="7">
    <source>
        <dbReference type="Proteomes" id="UP000488956"/>
    </source>
</evidence>
<name>A0A6A3L1E2_9STRA</name>
<dbReference type="Proteomes" id="UP000460718">
    <property type="component" value="Unassembled WGS sequence"/>
</dbReference>
<dbReference type="Proteomes" id="UP000488956">
    <property type="component" value="Unassembled WGS sequence"/>
</dbReference>